<dbReference type="Proteomes" id="UP000284403">
    <property type="component" value="Unassembled WGS sequence"/>
</dbReference>
<organism evidence="2 3">
    <name type="scientific">Trypanosoma conorhini</name>
    <dbReference type="NCBI Taxonomy" id="83891"/>
    <lineage>
        <taxon>Eukaryota</taxon>
        <taxon>Discoba</taxon>
        <taxon>Euglenozoa</taxon>
        <taxon>Kinetoplastea</taxon>
        <taxon>Metakinetoplastina</taxon>
        <taxon>Trypanosomatida</taxon>
        <taxon>Trypanosomatidae</taxon>
        <taxon>Trypanosoma</taxon>
    </lineage>
</organism>
<keyword evidence="3" id="KW-1185">Reference proteome</keyword>
<accession>A0A3R7L8M4</accession>
<feature type="region of interest" description="Disordered" evidence="1">
    <location>
        <begin position="1"/>
        <end position="26"/>
    </location>
</feature>
<sequence length="281" mass="30450">MNHLHGRNQLLDLPAPPPPPPESGAIGPLAEAVELVESPIARRGHSPLRPPEVVCGKCYAGALEEMERTLCHYFSLDATPLMEDASGTLPSALEVLHPPFPELSQGDEERRDASDSPHFINVGELHVLHPLCPDCTLPLSSCSPASTHFTVLYDPRPKFYNTLRNYAARHAMEVAYSALRCKSIIVCGWDGASVVEAVKVACLFVPGLLQGREYTLRLCILPANSSQLLSAEGILHRFAVAGCHVNAALRHGAPQFAQTCTWHAGRQGKARGCRAINPYGD</sequence>
<dbReference type="EMBL" id="MKKU01000233">
    <property type="protein sequence ID" value="RNF18395.1"/>
    <property type="molecule type" value="Genomic_DNA"/>
</dbReference>
<name>A0A3R7L8M4_9TRYP</name>
<evidence type="ECO:0000256" key="1">
    <source>
        <dbReference type="SAM" id="MobiDB-lite"/>
    </source>
</evidence>
<reference evidence="2 3" key="1">
    <citation type="journal article" date="2018" name="BMC Genomics">
        <title>Genomic comparison of Trypanosoma conorhini and Trypanosoma rangeli to Trypanosoma cruzi strains of high and low virulence.</title>
        <authorList>
            <person name="Bradwell K.R."/>
            <person name="Koparde V.N."/>
            <person name="Matveyev A.V."/>
            <person name="Serrano M.G."/>
            <person name="Alves J.M."/>
            <person name="Parikh H."/>
            <person name="Huang B."/>
            <person name="Lee V."/>
            <person name="Espinosa-Alvarez O."/>
            <person name="Ortiz P.A."/>
            <person name="Costa-Martins A.G."/>
            <person name="Teixeira M.M."/>
            <person name="Buck G.A."/>
        </authorList>
    </citation>
    <scope>NUCLEOTIDE SEQUENCE [LARGE SCALE GENOMIC DNA]</scope>
    <source>
        <strain evidence="2 3">025E</strain>
    </source>
</reference>
<evidence type="ECO:0000313" key="3">
    <source>
        <dbReference type="Proteomes" id="UP000284403"/>
    </source>
</evidence>
<dbReference type="AlphaFoldDB" id="A0A3R7L8M4"/>
<dbReference type="OrthoDB" id="252855at2759"/>
<proteinExistence type="predicted"/>
<comment type="caution">
    <text evidence="2">The sequence shown here is derived from an EMBL/GenBank/DDBJ whole genome shotgun (WGS) entry which is preliminary data.</text>
</comment>
<dbReference type="GeneID" id="40318123"/>
<protein>
    <submittedName>
        <fullName evidence="2">Uncharacterized protein</fullName>
    </submittedName>
</protein>
<evidence type="ECO:0000313" key="2">
    <source>
        <dbReference type="EMBL" id="RNF18395.1"/>
    </source>
</evidence>
<dbReference type="RefSeq" id="XP_029228480.1">
    <property type="nucleotide sequence ID" value="XM_029371422.1"/>
</dbReference>
<gene>
    <name evidence="2" type="ORF">Tco025E_04512</name>
</gene>